<dbReference type="OrthoDB" id="9796999at2"/>
<evidence type="ECO:0000313" key="2">
    <source>
        <dbReference type="Proteomes" id="UP000185003"/>
    </source>
</evidence>
<sequence length="192" mass="22171">MEKVHGIPAFHARSVKDWRNWLEKHGTKEKAVWLIIYHQKSKTPSVHYAQSIEHSLCYGWIDSKALKRDKESFYLSFTPRKPKSNWSKTNRERVARMTEQGLMRPAGQAMIDLAKATGTWDGLAAAQDTIVPDDLKKLFNRNKKAFKNFDAFAPSSKRVILEWIAKAKKPETRQRRVLQTVELAAENVKANH</sequence>
<dbReference type="AlphaFoldDB" id="A0A1N6J2T6"/>
<organism evidence="1 2">
    <name type="scientific">Chitinophaga niabensis</name>
    <dbReference type="NCBI Taxonomy" id="536979"/>
    <lineage>
        <taxon>Bacteria</taxon>
        <taxon>Pseudomonadati</taxon>
        <taxon>Bacteroidota</taxon>
        <taxon>Chitinophagia</taxon>
        <taxon>Chitinophagales</taxon>
        <taxon>Chitinophagaceae</taxon>
        <taxon>Chitinophaga</taxon>
    </lineage>
</organism>
<reference evidence="1 2" key="1">
    <citation type="submission" date="2016-11" db="EMBL/GenBank/DDBJ databases">
        <authorList>
            <person name="Jaros S."/>
            <person name="Januszkiewicz K."/>
            <person name="Wedrychowicz H."/>
        </authorList>
    </citation>
    <scope>NUCLEOTIDE SEQUENCE [LARGE SCALE GENOMIC DNA]</scope>
    <source>
        <strain evidence="1 2">DSM 24787</strain>
    </source>
</reference>
<evidence type="ECO:0000313" key="1">
    <source>
        <dbReference type="EMBL" id="SIO38533.1"/>
    </source>
</evidence>
<dbReference type="Pfam" id="PF13376">
    <property type="entry name" value="OmdA"/>
    <property type="match status" value="1"/>
</dbReference>
<accession>A0A1N6J2T6</accession>
<dbReference type="Proteomes" id="UP000185003">
    <property type="component" value="Unassembled WGS sequence"/>
</dbReference>
<name>A0A1N6J2T6_9BACT</name>
<dbReference type="STRING" id="536979.SAMN04488055_3576"/>
<keyword evidence="2" id="KW-1185">Reference proteome</keyword>
<protein>
    <submittedName>
        <fullName evidence="1">Uncharacterized conserved protein YdeI, YjbR/CyaY-like superfamily, DUF1801 family</fullName>
    </submittedName>
</protein>
<proteinExistence type="predicted"/>
<gene>
    <name evidence="1" type="ORF">SAMN04488055_3576</name>
</gene>
<dbReference type="EMBL" id="FSRA01000002">
    <property type="protein sequence ID" value="SIO38533.1"/>
    <property type="molecule type" value="Genomic_DNA"/>
</dbReference>
<dbReference type="RefSeq" id="WP_074240798.1">
    <property type="nucleotide sequence ID" value="NZ_FSRA01000002.1"/>
</dbReference>